<keyword evidence="4" id="KW-1185">Reference proteome</keyword>
<keyword evidence="1" id="KW-0812">Transmembrane</keyword>
<feature type="transmembrane region" description="Helical" evidence="1">
    <location>
        <begin position="66"/>
        <end position="90"/>
    </location>
</feature>
<comment type="caution">
    <text evidence="3">The sequence shown here is derived from an EMBL/GenBank/DDBJ whole genome shotgun (WGS) entry which is preliminary data.</text>
</comment>
<feature type="domain" description="Membrane protein NfeD2 N-terminal transmembrane" evidence="2">
    <location>
        <begin position="1"/>
        <end position="99"/>
    </location>
</feature>
<evidence type="ECO:0000313" key="4">
    <source>
        <dbReference type="Proteomes" id="UP000029453"/>
    </source>
</evidence>
<dbReference type="EMBL" id="BALG01000219">
    <property type="protein sequence ID" value="GAC43442.1"/>
    <property type="molecule type" value="Genomic_DNA"/>
</dbReference>
<sequence length="180" mass="19447">METLFWGLFIFGILYSAVTLIFGEILSLALDSIFGDGLPFLQPTVLVSGLTAFGALGILLNRYTAWQSTLILVVAIAGALVICLLMYFLYIRPMHNTESSTGFSIQDLIGKVGEVSISIPSVGYGEVTLRIGVGLTNQIAASFEKDSIPFGTTVVVINVVEDTLYVSPLTREMLSLQDDN</sequence>
<dbReference type="OrthoDB" id="1683445at2"/>
<feature type="transmembrane region" description="Helical" evidence="1">
    <location>
        <begin position="6"/>
        <end position="28"/>
    </location>
</feature>
<dbReference type="Pfam" id="PF25842">
    <property type="entry name" value="NfeD_TM"/>
    <property type="match status" value="1"/>
</dbReference>
<keyword evidence="1" id="KW-1133">Transmembrane helix</keyword>
<evidence type="ECO:0000259" key="2">
    <source>
        <dbReference type="Pfam" id="PF25842"/>
    </source>
</evidence>
<protein>
    <recommendedName>
        <fullName evidence="2">Membrane protein NfeD2 N-terminal transmembrane domain-containing protein</fullName>
    </recommendedName>
</protein>
<dbReference type="InterPro" id="IPR012340">
    <property type="entry name" value="NA-bd_OB-fold"/>
</dbReference>
<accession>M9LBW4</accession>
<dbReference type="AlphaFoldDB" id="M9LBW4"/>
<feature type="transmembrane region" description="Helical" evidence="1">
    <location>
        <begin position="40"/>
        <end position="60"/>
    </location>
</feature>
<dbReference type="InterPro" id="IPR058653">
    <property type="entry name" value="NfeD2_TM"/>
</dbReference>
<organism evidence="3 4">
    <name type="scientific">Paenibacillus popilliae ATCC 14706</name>
    <dbReference type="NCBI Taxonomy" id="1212764"/>
    <lineage>
        <taxon>Bacteria</taxon>
        <taxon>Bacillati</taxon>
        <taxon>Bacillota</taxon>
        <taxon>Bacilli</taxon>
        <taxon>Bacillales</taxon>
        <taxon>Paenibacillaceae</taxon>
        <taxon>Paenibacillus</taxon>
    </lineage>
</organism>
<proteinExistence type="predicted"/>
<evidence type="ECO:0000313" key="3">
    <source>
        <dbReference type="EMBL" id="GAC43442.1"/>
    </source>
</evidence>
<reference evidence="3 4" key="1">
    <citation type="submission" date="2012-10" db="EMBL/GenBank/DDBJ databases">
        <title>Draft Genome Sequence of Paenibacillus popilliae ATCC 14706T.</title>
        <authorList>
            <person name="Iiyama K."/>
            <person name="Mori K."/>
            <person name="Mon H."/>
            <person name="Chieda Y."/>
            <person name="Lee J.M."/>
            <person name="Kusakabe T."/>
            <person name="Tashiro K."/>
            <person name="Asano S."/>
            <person name="Yasunaga-Aoki C."/>
            <person name="Shimizu S."/>
        </authorList>
    </citation>
    <scope>NUCLEOTIDE SEQUENCE [LARGE SCALE GENOMIC DNA]</scope>
    <source>
        <strain evidence="3 4">ATCC 14706</strain>
    </source>
</reference>
<gene>
    <name evidence="3" type="ORF">PPOP_2825</name>
</gene>
<dbReference type="RefSeq" id="WP_006287094.1">
    <property type="nucleotide sequence ID" value="NZ_BALG01000219.1"/>
</dbReference>
<dbReference type="Gene3D" id="2.40.50.140">
    <property type="entry name" value="Nucleic acid-binding proteins"/>
    <property type="match status" value="1"/>
</dbReference>
<dbReference type="Proteomes" id="UP000029453">
    <property type="component" value="Unassembled WGS sequence"/>
</dbReference>
<name>M9LBW4_PAEPP</name>
<keyword evidence="1" id="KW-0472">Membrane</keyword>
<evidence type="ECO:0000256" key="1">
    <source>
        <dbReference type="SAM" id="Phobius"/>
    </source>
</evidence>